<feature type="compositionally biased region" description="Low complexity" evidence="1">
    <location>
        <begin position="25"/>
        <end position="37"/>
    </location>
</feature>
<sequence length="46" mass="4537">MRGMRALLLAVLACGALVVGAGAATADSSTSDGTSSVQEFPRPGFP</sequence>
<keyword evidence="4" id="KW-1185">Reference proteome</keyword>
<evidence type="ECO:0000256" key="2">
    <source>
        <dbReference type="SAM" id="SignalP"/>
    </source>
</evidence>
<dbReference type="Proteomes" id="UP000294257">
    <property type="component" value="Unassembled WGS sequence"/>
</dbReference>
<name>A0A4Q7L140_9PSEU</name>
<evidence type="ECO:0000313" key="3">
    <source>
        <dbReference type="EMBL" id="RZS43208.1"/>
    </source>
</evidence>
<feature type="signal peptide" evidence="2">
    <location>
        <begin position="1"/>
        <end position="23"/>
    </location>
</feature>
<gene>
    <name evidence="3" type="ORF">EV193_102187</name>
</gene>
<comment type="caution">
    <text evidence="3">The sequence shown here is derived from an EMBL/GenBank/DDBJ whole genome shotgun (WGS) entry which is preliminary data.</text>
</comment>
<dbReference type="EMBL" id="SGWQ01000002">
    <property type="protein sequence ID" value="RZS43208.1"/>
    <property type="molecule type" value="Genomic_DNA"/>
</dbReference>
<protein>
    <submittedName>
        <fullName evidence="3">Uncharacterized protein</fullName>
    </submittedName>
</protein>
<dbReference type="AlphaFoldDB" id="A0A4Q7L140"/>
<reference evidence="3 4" key="1">
    <citation type="submission" date="2019-02" db="EMBL/GenBank/DDBJ databases">
        <title>Genomic Encyclopedia of Type Strains, Phase IV (KMG-IV): sequencing the most valuable type-strain genomes for metagenomic binning, comparative biology and taxonomic classification.</title>
        <authorList>
            <person name="Goeker M."/>
        </authorList>
    </citation>
    <scope>NUCLEOTIDE SEQUENCE [LARGE SCALE GENOMIC DNA]</scope>
    <source>
        <strain evidence="3 4">DSM 101727</strain>
    </source>
</reference>
<feature type="region of interest" description="Disordered" evidence="1">
    <location>
        <begin position="25"/>
        <end position="46"/>
    </location>
</feature>
<feature type="chain" id="PRO_5038786832" evidence="2">
    <location>
        <begin position="24"/>
        <end position="46"/>
    </location>
</feature>
<evidence type="ECO:0000256" key="1">
    <source>
        <dbReference type="SAM" id="MobiDB-lite"/>
    </source>
</evidence>
<accession>A0A4Q7L140</accession>
<organism evidence="3 4">
    <name type="scientific">Herbihabitans rhizosphaerae</name>
    <dbReference type="NCBI Taxonomy" id="1872711"/>
    <lineage>
        <taxon>Bacteria</taxon>
        <taxon>Bacillati</taxon>
        <taxon>Actinomycetota</taxon>
        <taxon>Actinomycetes</taxon>
        <taxon>Pseudonocardiales</taxon>
        <taxon>Pseudonocardiaceae</taxon>
        <taxon>Herbihabitans</taxon>
    </lineage>
</organism>
<keyword evidence="2" id="KW-0732">Signal</keyword>
<evidence type="ECO:0000313" key="4">
    <source>
        <dbReference type="Proteomes" id="UP000294257"/>
    </source>
</evidence>
<proteinExistence type="predicted"/>